<evidence type="ECO:0000256" key="5">
    <source>
        <dbReference type="ARBA" id="ARBA00022692"/>
    </source>
</evidence>
<organism evidence="9 10">
    <name type="scientific">Sphingobacterium kitahiroshimense</name>
    <dbReference type="NCBI Taxonomy" id="470446"/>
    <lineage>
        <taxon>Bacteria</taxon>
        <taxon>Pseudomonadati</taxon>
        <taxon>Bacteroidota</taxon>
        <taxon>Sphingobacteriia</taxon>
        <taxon>Sphingobacteriales</taxon>
        <taxon>Sphingobacteriaceae</taxon>
        <taxon>Sphingobacterium</taxon>
    </lineage>
</organism>
<dbReference type="InterPro" id="IPR003423">
    <property type="entry name" value="OMP_efflux"/>
</dbReference>
<comment type="caution">
    <text evidence="9">The sequence shown here is derived from an EMBL/GenBank/DDBJ whole genome shotgun (WGS) entry which is preliminary data.</text>
</comment>
<evidence type="ECO:0000256" key="6">
    <source>
        <dbReference type="ARBA" id="ARBA00023136"/>
    </source>
</evidence>
<proteinExistence type="inferred from homology"/>
<evidence type="ECO:0000256" key="2">
    <source>
        <dbReference type="ARBA" id="ARBA00007613"/>
    </source>
</evidence>
<keyword evidence="4" id="KW-1134">Transmembrane beta strand</keyword>
<evidence type="ECO:0000256" key="7">
    <source>
        <dbReference type="ARBA" id="ARBA00023237"/>
    </source>
</evidence>
<evidence type="ECO:0000256" key="1">
    <source>
        <dbReference type="ARBA" id="ARBA00004442"/>
    </source>
</evidence>
<keyword evidence="6" id="KW-0472">Membrane</keyword>
<evidence type="ECO:0000256" key="8">
    <source>
        <dbReference type="SAM" id="Coils"/>
    </source>
</evidence>
<keyword evidence="5" id="KW-0812">Transmembrane</keyword>
<dbReference type="InterPro" id="IPR051906">
    <property type="entry name" value="TolC-like"/>
</dbReference>
<dbReference type="SUPFAM" id="SSF56954">
    <property type="entry name" value="Outer membrane efflux proteins (OEP)"/>
    <property type="match status" value="1"/>
</dbReference>
<comment type="subcellular location">
    <subcellularLocation>
        <location evidence="1">Cell outer membrane</location>
    </subcellularLocation>
</comment>
<evidence type="ECO:0000313" key="10">
    <source>
        <dbReference type="Proteomes" id="UP001409291"/>
    </source>
</evidence>
<dbReference type="PANTHER" id="PTHR30026">
    <property type="entry name" value="OUTER MEMBRANE PROTEIN TOLC"/>
    <property type="match status" value="1"/>
</dbReference>
<evidence type="ECO:0000313" key="9">
    <source>
        <dbReference type="EMBL" id="MEN5380031.1"/>
    </source>
</evidence>
<dbReference type="Proteomes" id="UP001409291">
    <property type="component" value="Unassembled WGS sequence"/>
</dbReference>
<sequence length="440" mass="49603">MKIKPFSYLFLVIGLLFSDSLLFAQEATQKKLTVEELFSLVLENNPTLSVSKAGIKIAKQNVEVAKNLQLPDLNLSASALYIGDGVLLDKDFSNSTTVKMPHFGNNYALEATQLIWKGGMVKHTIEAKSLQEDLATLNYQFNEQNIKLLALGYYLDLYKLQNQASVYRKNIQLAEQRLQNISRFYKEGMVTRNDVIRGELQISNLNLALQVIENNVQILNKQLLVALGLPEGIQLLADEKLLQTNLEASPLAFYQNDIDQHPSVLMSKKGVELSETATKITKTERMPTLAAFAGNKLQKPITTTSPALDMYSNGWNVGLSLSYDISSLYKSSKKIQANRYELEKAKAQENETEKMIEVAVNAAYIKYNETRSQNSTLAKNKDLTEENYRIMESKYNNQLAILLDMIDASNAKLDAELQYTNSEINIVFAYYKLLKESGKM</sequence>
<keyword evidence="8" id="KW-0175">Coiled coil</keyword>
<dbReference type="RefSeq" id="WP_346582888.1">
    <property type="nucleotide sequence ID" value="NZ_JBDJNQ010000013.1"/>
</dbReference>
<evidence type="ECO:0000256" key="3">
    <source>
        <dbReference type="ARBA" id="ARBA00022448"/>
    </source>
</evidence>
<protein>
    <submittedName>
        <fullName evidence="9">TolC family protein</fullName>
    </submittedName>
</protein>
<keyword evidence="3" id="KW-0813">Transport</keyword>
<dbReference type="EMBL" id="JBDJNQ010000013">
    <property type="protein sequence ID" value="MEN5380031.1"/>
    <property type="molecule type" value="Genomic_DNA"/>
</dbReference>
<dbReference type="Pfam" id="PF02321">
    <property type="entry name" value="OEP"/>
    <property type="match status" value="2"/>
</dbReference>
<reference evidence="9 10" key="1">
    <citation type="submission" date="2024-04" db="EMBL/GenBank/DDBJ databases">
        <title>WGS of bacteria from Torrens River.</title>
        <authorList>
            <person name="Wyrsch E.R."/>
            <person name="Drigo B."/>
        </authorList>
    </citation>
    <scope>NUCLEOTIDE SEQUENCE [LARGE SCALE GENOMIC DNA]</scope>
    <source>
        <strain evidence="9 10">TWI391</strain>
    </source>
</reference>
<evidence type="ECO:0000256" key="4">
    <source>
        <dbReference type="ARBA" id="ARBA00022452"/>
    </source>
</evidence>
<dbReference type="PANTHER" id="PTHR30026:SF23">
    <property type="entry name" value="TO APRF-PUTATIVE OUTER MEMBRANE EFFLUX PROTEIN OR SECRETED ALKALINE PHOSPHATASE-RELATED"/>
    <property type="match status" value="1"/>
</dbReference>
<dbReference type="Gene3D" id="1.20.1600.10">
    <property type="entry name" value="Outer membrane efflux proteins (OEP)"/>
    <property type="match status" value="1"/>
</dbReference>
<name>A0ABV0BZ36_9SPHI</name>
<comment type="similarity">
    <text evidence="2">Belongs to the outer membrane factor (OMF) (TC 1.B.17) family.</text>
</comment>
<keyword evidence="7" id="KW-0998">Cell outer membrane</keyword>
<feature type="coiled-coil region" evidence="8">
    <location>
        <begin position="330"/>
        <end position="362"/>
    </location>
</feature>
<gene>
    <name evidence="9" type="ORF">ABE541_22375</name>
</gene>
<accession>A0ABV0BZ36</accession>
<keyword evidence="10" id="KW-1185">Reference proteome</keyword>